<keyword evidence="2" id="KW-0472">Membrane</keyword>
<dbReference type="InterPro" id="IPR037473">
    <property type="entry name" value="Lcp-like"/>
</dbReference>
<protein>
    <recommendedName>
        <fullName evidence="3">ER-bound oxygenase mpaB/mpaB'/Rubber oxygenase catalytic domain-containing protein</fullName>
    </recommendedName>
</protein>
<dbReference type="PANTHER" id="PTHR37539">
    <property type="entry name" value="SECRETED PROTEIN-RELATED"/>
    <property type="match status" value="1"/>
</dbReference>
<dbReference type="Proteomes" id="UP000799766">
    <property type="component" value="Unassembled WGS sequence"/>
</dbReference>
<dbReference type="OrthoDB" id="6361347at2759"/>
<organism evidence="4 5">
    <name type="scientific">Lineolata rhizophorae</name>
    <dbReference type="NCBI Taxonomy" id="578093"/>
    <lineage>
        <taxon>Eukaryota</taxon>
        <taxon>Fungi</taxon>
        <taxon>Dikarya</taxon>
        <taxon>Ascomycota</taxon>
        <taxon>Pezizomycotina</taxon>
        <taxon>Dothideomycetes</taxon>
        <taxon>Dothideomycetes incertae sedis</taxon>
        <taxon>Lineolatales</taxon>
        <taxon>Lineolataceae</taxon>
        <taxon>Lineolata</taxon>
    </lineage>
</organism>
<gene>
    <name evidence="4" type="ORF">BDY21DRAFT_298020</name>
</gene>
<feature type="region of interest" description="Disordered" evidence="1">
    <location>
        <begin position="53"/>
        <end position="87"/>
    </location>
</feature>
<accession>A0A6A6P8L4</accession>
<dbReference type="AlphaFoldDB" id="A0A6A6P8L4"/>
<dbReference type="GO" id="GO:0016491">
    <property type="term" value="F:oxidoreductase activity"/>
    <property type="evidence" value="ECO:0007669"/>
    <property type="project" value="InterPro"/>
</dbReference>
<evidence type="ECO:0000259" key="3">
    <source>
        <dbReference type="Pfam" id="PF09995"/>
    </source>
</evidence>
<dbReference type="Pfam" id="PF09995">
    <property type="entry name" value="MPAB_Lcp_cat"/>
    <property type="match status" value="1"/>
</dbReference>
<feature type="domain" description="ER-bound oxygenase mpaB/mpaB'/Rubber oxygenase catalytic" evidence="3">
    <location>
        <begin position="132"/>
        <end position="358"/>
    </location>
</feature>
<keyword evidence="2" id="KW-0812">Transmembrane</keyword>
<evidence type="ECO:0000313" key="5">
    <source>
        <dbReference type="Proteomes" id="UP000799766"/>
    </source>
</evidence>
<feature type="transmembrane region" description="Helical" evidence="2">
    <location>
        <begin position="360"/>
        <end position="379"/>
    </location>
</feature>
<dbReference type="EMBL" id="MU001673">
    <property type="protein sequence ID" value="KAF2460208.1"/>
    <property type="molecule type" value="Genomic_DNA"/>
</dbReference>
<evidence type="ECO:0000256" key="1">
    <source>
        <dbReference type="SAM" id="MobiDB-lite"/>
    </source>
</evidence>
<sequence>MALPNPFRRWNENTRECWGYVFDLSDDHLTPENSRPLRYSYDILGEECLDRLNAISPPKSRGPPQTKGPDGESGDNAEESSEKRPPERDLYVLLRDNHASDPKLSTLWTELTTIPPWVDWDQIARGQDVFYRYGGAALTGLAYQSLLGGMGAARVVETLARTGGFGIRVARRRMFETMQHILQCTAGVESLRVDGAGFVSSVKVRLLHAAVRKRIMALARAREGYYDIEAWGVPVNDLDCIATIATFSATLIFLSWPRQGIILRRQETEDYVALWRYIAYLVGCPTEYFETPEKARAAMESLLYYEIKPTKTSAILANNIIRGLQDQPPAYPSADMLIASARWLNGNKLCDALELPRPGLYYWALMAGQCVFFMFMFYGHRCIPYLDRKKVAFVRRTMWKLVIESKAGLSGQQTNFEFKYVPEYSTITDMGNVKPLKGQVSSVERRNLKALLLGLCAVGAMSWGTYKAVSGIGSLCFRLFSYGVGLICT</sequence>
<name>A0A6A6P8L4_9PEZI</name>
<dbReference type="PANTHER" id="PTHR37539:SF1">
    <property type="entry name" value="ER-BOUND OXYGENASE MPAB_MPAB'_RUBBER OXYGENASE CATALYTIC DOMAIN-CONTAINING PROTEIN"/>
    <property type="match status" value="1"/>
</dbReference>
<proteinExistence type="predicted"/>
<keyword evidence="2" id="KW-1133">Transmembrane helix</keyword>
<dbReference type="InterPro" id="IPR018713">
    <property type="entry name" value="MPAB/Lcp_cat_dom"/>
</dbReference>
<reference evidence="4" key="1">
    <citation type="journal article" date="2020" name="Stud. Mycol.">
        <title>101 Dothideomycetes genomes: a test case for predicting lifestyles and emergence of pathogens.</title>
        <authorList>
            <person name="Haridas S."/>
            <person name="Albert R."/>
            <person name="Binder M."/>
            <person name="Bloem J."/>
            <person name="Labutti K."/>
            <person name="Salamov A."/>
            <person name="Andreopoulos B."/>
            <person name="Baker S."/>
            <person name="Barry K."/>
            <person name="Bills G."/>
            <person name="Bluhm B."/>
            <person name="Cannon C."/>
            <person name="Castanera R."/>
            <person name="Culley D."/>
            <person name="Daum C."/>
            <person name="Ezra D."/>
            <person name="Gonzalez J."/>
            <person name="Henrissat B."/>
            <person name="Kuo A."/>
            <person name="Liang C."/>
            <person name="Lipzen A."/>
            <person name="Lutzoni F."/>
            <person name="Magnuson J."/>
            <person name="Mondo S."/>
            <person name="Nolan M."/>
            <person name="Ohm R."/>
            <person name="Pangilinan J."/>
            <person name="Park H.-J."/>
            <person name="Ramirez L."/>
            <person name="Alfaro M."/>
            <person name="Sun H."/>
            <person name="Tritt A."/>
            <person name="Yoshinaga Y."/>
            <person name="Zwiers L.-H."/>
            <person name="Turgeon B."/>
            <person name="Goodwin S."/>
            <person name="Spatafora J."/>
            <person name="Crous P."/>
            <person name="Grigoriev I."/>
        </authorList>
    </citation>
    <scope>NUCLEOTIDE SEQUENCE</scope>
    <source>
        <strain evidence="4">ATCC 16933</strain>
    </source>
</reference>
<evidence type="ECO:0000256" key="2">
    <source>
        <dbReference type="SAM" id="Phobius"/>
    </source>
</evidence>
<keyword evidence="5" id="KW-1185">Reference proteome</keyword>
<evidence type="ECO:0000313" key="4">
    <source>
        <dbReference type="EMBL" id="KAF2460208.1"/>
    </source>
</evidence>